<evidence type="ECO:0000313" key="3">
    <source>
        <dbReference type="Proteomes" id="UP000186890"/>
    </source>
</evidence>
<name>A0A1Q8E551_9STRE</name>
<dbReference type="AlphaFoldDB" id="A0A1Q8E551"/>
<gene>
    <name evidence="2" type="ORF">BU202_10245</name>
</gene>
<reference evidence="3" key="1">
    <citation type="submission" date="2016-12" db="EMBL/GenBank/DDBJ databases">
        <authorList>
            <person name="Gulvik C.A."/>
        </authorList>
    </citation>
    <scope>NUCLEOTIDE SEQUENCE [LARGE SCALE GENOMIC DNA]</scope>
    <source>
        <strain evidence="3">NED12-00049-6B</strain>
    </source>
</reference>
<protein>
    <submittedName>
        <fullName evidence="2">Uncharacterized protein</fullName>
    </submittedName>
</protein>
<comment type="caution">
    <text evidence="2">The sequence shown here is derived from an EMBL/GenBank/DDBJ whole genome shotgun (WGS) entry which is preliminary data.</text>
</comment>
<keyword evidence="3" id="KW-1185">Reference proteome</keyword>
<keyword evidence="1" id="KW-0812">Transmembrane</keyword>
<dbReference type="EMBL" id="MSJM01000014">
    <property type="protein sequence ID" value="OLF46923.1"/>
    <property type="molecule type" value="Genomic_DNA"/>
</dbReference>
<organism evidence="2 3">
    <name type="scientific">Streptococcus cuniculi</name>
    <dbReference type="NCBI Taxonomy" id="1432788"/>
    <lineage>
        <taxon>Bacteria</taxon>
        <taxon>Bacillati</taxon>
        <taxon>Bacillota</taxon>
        <taxon>Bacilli</taxon>
        <taxon>Lactobacillales</taxon>
        <taxon>Streptococcaceae</taxon>
        <taxon>Streptococcus</taxon>
    </lineage>
</organism>
<dbReference type="Proteomes" id="UP000186890">
    <property type="component" value="Unassembled WGS sequence"/>
</dbReference>
<keyword evidence="1" id="KW-1133">Transmembrane helix</keyword>
<feature type="transmembrane region" description="Helical" evidence="1">
    <location>
        <begin position="6"/>
        <end position="27"/>
    </location>
</feature>
<proteinExistence type="predicted"/>
<evidence type="ECO:0000313" key="2">
    <source>
        <dbReference type="EMBL" id="OLF46923.1"/>
    </source>
</evidence>
<accession>A0A1Q8E551</accession>
<feature type="transmembrane region" description="Helical" evidence="1">
    <location>
        <begin position="66"/>
        <end position="91"/>
    </location>
</feature>
<sequence length="92" mass="10480">MTSFTRPAIISCLLIWVFDLAMVITFYQAPSVYINHHQLLYAIFLILQVYCIILTIYGIVKKLVTLPLVSFATFIFNALSIFGYILLVMLVG</sequence>
<keyword evidence="1" id="KW-0472">Membrane</keyword>
<feature type="transmembrane region" description="Helical" evidence="1">
    <location>
        <begin position="39"/>
        <end position="60"/>
    </location>
</feature>
<evidence type="ECO:0000256" key="1">
    <source>
        <dbReference type="SAM" id="Phobius"/>
    </source>
</evidence>
<dbReference type="RefSeq" id="WP_075105664.1">
    <property type="nucleotide sequence ID" value="NZ_MSJM01000014.1"/>
</dbReference>
<dbReference type="OrthoDB" id="9843234at2"/>